<accession>A0A2P2N5N5</accession>
<proteinExistence type="predicted"/>
<sequence length="12" mass="1380">MTGMGNFLLCRH</sequence>
<reference evidence="1" key="1">
    <citation type="submission" date="2018-02" db="EMBL/GenBank/DDBJ databases">
        <title>Rhizophora mucronata_Transcriptome.</title>
        <authorList>
            <person name="Meera S.P."/>
            <person name="Sreeshan A."/>
            <person name="Augustine A."/>
        </authorList>
    </citation>
    <scope>NUCLEOTIDE SEQUENCE</scope>
    <source>
        <tissue evidence="1">Leaf</tissue>
    </source>
</reference>
<evidence type="ECO:0000313" key="1">
    <source>
        <dbReference type="EMBL" id="MBX37773.1"/>
    </source>
</evidence>
<name>A0A2P2N5N5_RHIMU</name>
<organism evidence="1">
    <name type="scientific">Rhizophora mucronata</name>
    <name type="common">Asiatic mangrove</name>
    <dbReference type="NCBI Taxonomy" id="61149"/>
    <lineage>
        <taxon>Eukaryota</taxon>
        <taxon>Viridiplantae</taxon>
        <taxon>Streptophyta</taxon>
        <taxon>Embryophyta</taxon>
        <taxon>Tracheophyta</taxon>
        <taxon>Spermatophyta</taxon>
        <taxon>Magnoliopsida</taxon>
        <taxon>eudicotyledons</taxon>
        <taxon>Gunneridae</taxon>
        <taxon>Pentapetalae</taxon>
        <taxon>rosids</taxon>
        <taxon>fabids</taxon>
        <taxon>Malpighiales</taxon>
        <taxon>Rhizophoraceae</taxon>
        <taxon>Rhizophora</taxon>
    </lineage>
</organism>
<dbReference type="EMBL" id="GGEC01057289">
    <property type="protein sequence ID" value="MBX37773.1"/>
    <property type="molecule type" value="Transcribed_RNA"/>
</dbReference>
<protein>
    <submittedName>
        <fullName evidence="1">Uncharacterized protein</fullName>
    </submittedName>
</protein>